<evidence type="ECO:0000256" key="1">
    <source>
        <dbReference type="SAM" id="Phobius"/>
    </source>
</evidence>
<evidence type="ECO:0000313" key="3">
    <source>
        <dbReference type="Proteomes" id="UP000184074"/>
    </source>
</evidence>
<dbReference type="STRING" id="1508389.SAMN05444003_2127"/>
<dbReference type="RefSeq" id="WP_072900929.1">
    <property type="nucleotide sequence ID" value="NZ_FQXB01000003.1"/>
</dbReference>
<sequence length="98" mass="11117">MRHLQPTSPKLRRAMIERATRRAIEPLNILNDLAVVTFIVSATGFVRFQYFDPLDGFTLLSAAQLIITTIAMAFVPFFFGAILTLELARRRLEAMTEC</sequence>
<dbReference type="OrthoDB" id="7860243at2"/>
<keyword evidence="3" id="KW-1185">Reference proteome</keyword>
<gene>
    <name evidence="2" type="ORF">SAMN05444003_2127</name>
</gene>
<keyword evidence="1" id="KW-0812">Transmembrane</keyword>
<reference evidence="2 3" key="1">
    <citation type="submission" date="2016-11" db="EMBL/GenBank/DDBJ databases">
        <authorList>
            <person name="Jaros S."/>
            <person name="Januszkiewicz K."/>
            <person name="Wedrychowicz H."/>
        </authorList>
    </citation>
    <scope>NUCLEOTIDE SEQUENCE [LARGE SCALE GENOMIC DNA]</scope>
    <source>
        <strain evidence="2 3">DSM 28715</strain>
    </source>
</reference>
<feature type="transmembrane region" description="Helical" evidence="1">
    <location>
        <begin position="62"/>
        <end position="85"/>
    </location>
</feature>
<accession>A0A1M5QHK8</accession>
<proteinExistence type="predicted"/>
<dbReference type="EMBL" id="FQXB01000003">
    <property type="protein sequence ID" value="SHH13615.1"/>
    <property type="molecule type" value="Genomic_DNA"/>
</dbReference>
<dbReference type="Proteomes" id="UP000184074">
    <property type="component" value="Unassembled WGS sequence"/>
</dbReference>
<name>A0A1M5QHK8_9RHOB</name>
<protein>
    <submittedName>
        <fullName evidence="2">Uncharacterized protein</fullName>
    </submittedName>
</protein>
<keyword evidence="1" id="KW-1133">Transmembrane helix</keyword>
<evidence type="ECO:0000313" key="2">
    <source>
        <dbReference type="EMBL" id="SHH13615.1"/>
    </source>
</evidence>
<feature type="transmembrane region" description="Helical" evidence="1">
    <location>
        <begin position="29"/>
        <end position="50"/>
    </location>
</feature>
<organism evidence="2 3">
    <name type="scientific">Cognatiyoonia sediminum</name>
    <dbReference type="NCBI Taxonomy" id="1508389"/>
    <lineage>
        <taxon>Bacteria</taxon>
        <taxon>Pseudomonadati</taxon>
        <taxon>Pseudomonadota</taxon>
        <taxon>Alphaproteobacteria</taxon>
        <taxon>Rhodobacterales</taxon>
        <taxon>Paracoccaceae</taxon>
        <taxon>Cognatiyoonia</taxon>
    </lineage>
</organism>
<dbReference type="AlphaFoldDB" id="A0A1M5QHK8"/>
<keyword evidence="1" id="KW-0472">Membrane</keyword>